<dbReference type="Gene3D" id="1.25.10.10">
    <property type="entry name" value="Leucine-rich Repeat Variant"/>
    <property type="match status" value="1"/>
</dbReference>
<gene>
    <name evidence="2" type="ORF">HHK36_013118</name>
</gene>
<dbReference type="OrthoDB" id="2019943at2759"/>
<dbReference type="InterPro" id="IPR044968">
    <property type="entry name" value="PRD1"/>
</dbReference>
<dbReference type="OMA" id="HCHDLCR"/>
<accession>A0A835DGB0</accession>
<dbReference type="SUPFAM" id="SSF48371">
    <property type="entry name" value="ARM repeat"/>
    <property type="match status" value="1"/>
</dbReference>
<dbReference type="InterPro" id="IPR016024">
    <property type="entry name" value="ARM-type_fold"/>
</dbReference>
<sequence length="1587" mass="176486">MYYRETELQRGGEEEEEEDNSYSYGYAGDVRTPACSQGHRSSLRLETSEGGSICLLCFCNLISNPNSLSVHVSYALSQLSQAISQPTFLLNLRTFHAHLLISPLVQALSSFDDEPIARQTIHLIADLSDSADLSVLSDFVARISDRLSSGALAWSRRQIYTVLILVIGSSRNCEKIRFSFSTLLSMNDIRRTALHCFGVLLNRQTDNPSAHIKDKGALISNLVTGLQLPSEEIRGEVLFVLYKLSVLGHFDALSAFCPKLLHLSLEALMKTQNDDVRLNCVALLTVLAQRGDFRNSIGNDQGSRNAGEADNFMQAAELGIDGTPLIILFAEAIKGPLLSSDSQVQIGTVDLISHCLSWEPSAKHIQVLVEESIADYVFEILRFSGYKDPVVNSCLQVLDLLSMAEQAFRQRLAIGFPTLVPVIRHIAEIPFHPVQTHTLKLVWSCISNCPGVVSRSQVEELVLILTGMFRRHTSGEMGMLPETFAMASSIFVALLKSPSSHGIPDLATSIQETSTNAVLACFYSPQKYPNQLLLHSLHLLKEAYIYSHEENSVDSDKMELRKNIMEVCKSCLLPWLRRIIDETEEEEIILGVLGTFHSILLQEYDLQSRKFAEILVSSSWFSLSFGCLGLYPTEKMKLRVYLMLSSVIDGVLGPNSGQPIRDAAPYLPSDPIDLLFLLRQKSSNNSDLFSCQSAVLLILHTSTFYDESLDSFSPRLADEKQVLASLEQYILVNNSNFLCGISDSVALMQLLHLYSLFRGIAKMSYQIPYSPEAEKLLFHLVVEKEWDLLSLRIHPTALKWLFQQEKISGPLSNQILNFCRFNSSNRTHTLGHGVNSQMIDTRAIAELVAAEDNFGATHLVSLFKHLQEEEGQEDDLTSVVNFMAEILNIFPAASNQLCLHGIDNAIHILYYYSSYSSSPQIFRNSSILIFNILRSVHSETLFDHEAWLPVTIKLLDFFIPTMAADTCNQESLLIIGILSLILHHSTNQALAEASKAILLNTSLVCTINNTIHAACSKGPALADHNEETNTGETLIFVLLLYFFSLRSLHTLLPETLDWQNFLEMSNGAQPLSMICIHCHDLCRLLHFGSPPVKLIASFCLLELLIRVSDQRNSKFDELKCSMGYLKSVLAVLEGLVFYGDIRVAKNCGLCLSMILGWEKLGLGEARVVQDDRWCRLVVEELALSLATPSLASNSVMNHHKPAAYVAVALLRLNKVPEWMRSVFDGSCISGIVENLLAVNVSAEMTQLFRQLMISNYLKAEQITGLNHVFQACRKYVYADRSQEGSREEHLEKVISIPDDLGKACEYLIRIMSSSSIVSGGVQTGTKTLLEEIELYSIAKVTVKAKPKGQKFSSLTMHLQHCILSSSLLFIPVKKTAGSSLDGVGSKRRLQELNWNDQGSWNSGEADNFMQAAELGIDGTPLISLFAEAIKGPLLSSDSQVQIGTVDLISHCWSWEPSAKHIQVLVEESIADYVFEKLRFSGYKDPVANSCLQVLDLLSTAKQAFRQRLAIGFPTLVPVIRHIAEIPFHPVQTHTLKLVWSSISNCPGVVTRSQVEGRVLILTGMFRKHSHGEIGMLPETFAMAPQSL</sequence>
<dbReference type="PANTHER" id="PTHR36379:SF1">
    <property type="entry name" value="PUTATIVE RECOMBINATION INITIATION DEFECT 1-RELATED"/>
    <property type="match status" value="1"/>
</dbReference>
<proteinExistence type="predicted"/>
<dbReference type="Proteomes" id="UP000655225">
    <property type="component" value="Unassembled WGS sequence"/>
</dbReference>
<dbReference type="GO" id="GO:0042138">
    <property type="term" value="P:meiotic DNA double-strand break formation"/>
    <property type="evidence" value="ECO:0007669"/>
    <property type="project" value="InterPro"/>
</dbReference>
<feature type="compositionally biased region" description="Basic and acidic residues" evidence="1">
    <location>
        <begin position="1"/>
        <end position="12"/>
    </location>
</feature>
<evidence type="ECO:0008006" key="4">
    <source>
        <dbReference type="Google" id="ProtNLM"/>
    </source>
</evidence>
<feature type="region of interest" description="Disordered" evidence="1">
    <location>
        <begin position="1"/>
        <end position="23"/>
    </location>
</feature>
<reference evidence="2 3" key="1">
    <citation type="submission" date="2020-04" db="EMBL/GenBank/DDBJ databases">
        <title>Plant Genome Project.</title>
        <authorList>
            <person name="Zhang R.-G."/>
        </authorList>
    </citation>
    <scope>NUCLEOTIDE SEQUENCE [LARGE SCALE GENOMIC DNA]</scope>
    <source>
        <strain evidence="2">YNK0</strain>
        <tissue evidence="2">Leaf</tissue>
    </source>
</reference>
<evidence type="ECO:0000313" key="3">
    <source>
        <dbReference type="Proteomes" id="UP000655225"/>
    </source>
</evidence>
<organism evidence="2 3">
    <name type="scientific">Tetracentron sinense</name>
    <name type="common">Spur-leaf</name>
    <dbReference type="NCBI Taxonomy" id="13715"/>
    <lineage>
        <taxon>Eukaryota</taxon>
        <taxon>Viridiplantae</taxon>
        <taxon>Streptophyta</taxon>
        <taxon>Embryophyta</taxon>
        <taxon>Tracheophyta</taxon>
        <taxon>Spermatophyta</taxon>
        <taxon>Magnoliopsida</taxon>
        <taxon>Trochodendrales</taxon>
        <taxon>Trochodendraceae</taxon>
        <taxon>Tetracentron</taxon>
    </lineage>
</organism>
<evidence type="ECO:0000256" key="1">
    <source>
        <dbReference type="SAM" id="MobiDB-lite"/>
    </source>
</evidence>
<evidence type="ECO:0000313" key="2">
    <source>
        <dbReference type="EMBL" id="KAF8402166.1"/>
    </source>
</evidence>
<name>A0A835DGB0_TETSI</name>
<dbReference type="InterPro" id="IPR011989">
    <property type="entry name" value="ARM-like"/>
</dbReference>
<protein>
    <recommendedName>
        <fullName evidence="4">Protein PRD1</fullName>
    </recommendedName>
</protein>
<keyword evidence="3" id="KW-1185">Reference proteome</keyword>
<dbReference type="PANTHER" id="PTHR36379">
    <property type="entry name" value="PROTEIN PRD1"/>
    <property type="match status" value="1"/>
</dbReference>
<comment type="caution">
    <text evidence="2">The sequence shown here is derived from an EMBL/GenBank/DDBJ whole genome shotgun (WGS) entry which is preliminary data.</text>
</comment>
<dbReference type="EMBL" id="JABCRI010000008">
    <property type="protein sequence ID" value="KAF8402166.1"/>
    <property type="molecule type" value="Genomic_DNA"/>
</dbReference>